<feature type="coiled-coil region" evidence="1">
    <location>
        <begin position="959"/>
        <end position="1000"/>
    </location>
</feature>
<gene>
    <name evidence="3" type="ORF">TM448A00603_0006</name>
</gene>
<sequence>MAVTWKQIASDPRWEQQTPERQQAIKVKYFDNKIVRGKELPQEDLFLKWEILFNESHPEAQRIRQSKLTPTPLEVEKQPGFEFTQPKSLVDQYIGDLVKSKPRSVVDEIIPTPEPEKPLPPKSTFSNLEFPEFETAQPDISGTAMPELQPTTEPSKPQFESYAKTIQRNERMTEIDKNINQYNSDIKRAQEIKTTLDDLSEQIESGKKTISLTFGNKRITYGDTNQAIDAYNKYVNKYNELIGTLDSEKVNTDIDEYNKLMVEMPQESRQPTFQPAEKIKGRELTPKDVAKAQNVQQFGYEQYPTQFKKFYRDAMVKPFYSFLAGSSQATGGILGVMDKWSQYLGEKTGLGSGDIFEELSKLYNANAELYKSRGIKPEQGLLNDVARALYEGTGQFSINLPVLMSMGKWALPIYSGAAGGAESIAKGESPIVGTIKGAVRGTALKTLLGGSALLPRGIGEAVGGLTFGGLSLAEELSQPDKDVDWGNVVAQTLIGIALTYKQSRPTAKQFSDDLKNSFPKVKEQMNRDATVKLSQENINIIKDIFKGRGEDLPPEMIEWVKNLPKGTNLRKLVTTGEIPTTLKGKLRYLFNKSKLPEVKVPQPIGKLPPDVRPAEKIPLEKGLVELKKTEKPIGEQPVVDIGGETPQPPADVSKQPFNELSYAEHLLKNNIFTKNEVKYYMGETSKEPHGISNEVWKTAAKKVGFNEKNLNEDKGQYWLKTETQQPPKIPAIPQEKPVVERTPEIKAEIPEANVLDEILALSESRKHHPSQTIMVKDFEGFDKFTHVGAFTTGMGADFFQEEAGGINKSDVKIVISKLKAGKELTGKQQVIWDLIQERHDRIVAEFKENELPKQEVEIDKELKDENIEAIEGEIADKNFEDLSAYFESKAAEAEQKPEGPGIGMVGAGTITKNAEGIKAEIKLQKSIVGKLQIRLNKFEAKINARMQESLLGGSEAAQNEMFANAREAELQQLAKLQERYDTENAKLEDLYKQQDQLKIRQGGKESESLFNLEREAPKKPITLGAGEQKKRQTVREEDIFGKKTESQRRLNLQIKRLSMPLIGKLIKEVTIEGKIPKIYRRLSEGILGRHLKGTQDIHLLADIFIGERLYTKAFGGIKPTAEVIESLFDNVKSHFGLSDKDIYYKVIREKDGYKLRFWKIDPDYASRTMAHELFHLIDEIPDEAKRGNILGHIATLKKYMKHFLPERPGAPGELTTKDRARLKRLAQKMLKDKQFEEIVIREIKEEFGIDAKDVLSVWKDIEARGKYPELYEYIARLSRAEKVSILKDALQGKVDKVEFKRVVKISTVEEKVLRPANAEDIKRLYEKLIVDEIRKRSLFQLETIKEELKNLTMKWKPFDPKADAKYTKYRYSNNELYADAGSVLLNDPELLQEIAPTYTEAFFNWLENKPQVKKSYEQIQSMIKKGDEEIAKYLYEESKRMDLAGEDARVESQRVGKIGFVNEVIRRFVNRFQYAKMIEKGKDLQPEERVSWALDDTNYVPSIMQQYLRDINTVMTSGKKLNIDIHDLSFVAKLLRSATERQYLANPLYISGEDARATLEGFRKVRGSETVDKIVEILKNIQDIRSKIIVPLLVKDGGFSQELINYIKDNDNYWTFNVIKYINNKYARHGDNISATIFGQVGTFQDVENVIYTTLAKDYVLLKGITRRIAAKKTVEFYKKHDPENIKDAEIDKKPKRIIRKENQHIGTIMYFEDGKVVGYYLPRNIVDTFNASPTLWYDFNVIMNALSTPIKNLFVNMNLRWAIWNFTFRDPLDTYVKNPEVKLWEVYKAYIEAVPDAFMDVVFNKSTPRVRNFYLRKLLPAYRQWSYTDHGNTSFAEWIYDFIKGRSRDSRKKNLEFHSMERLFKRHGIDIIKTETSKFGKLMKGLIKTLKAPLWVLSLPSSISEKAGKIGSAQLLSEKLDNETLIRHRVRKRGGSPDYLEQGVSSAVPKTLLFFYPAWSAGWTSTIETAKETPGSFWKKIAIGAILPKLVLYIWWSGLGLILLSKWKGCRDDKSLKEFEDQLETLTNRGIKIKDLPEQKITWLEGQEGENYFVWLYHAYQTISEYDMKTYVPIPLGETPSGKIVYTLFPVGFATQPIAGAAWEAMKVAMGEADLSDFVNALKDDFSPGSISPLFSIASDLVQMSTGNNPYDARTGRGKVPESYYGGTWRDNWKHYGLEAWNRYGGGTIYRFKHDDLERVQDEIEKKFDQPLIQSLARGFIRVSDKGVRDKLRRITEEEDQVNKYANINIKEYITGRFKQGTIPTQDDFQALYFKIAEDVQKEFEIDYSTIIAIDDFVTKSKNFRKDLFYVKENSTLSTAINRYGFDKTIRALDKYNSNKITNKILEDLRSQTKK</sequence>
<dbReference type="EMBL" id="MT144031">
    <property type="protein sequence ID" value="QJA47092.1"/>
    <property type="molecule type" value="Genomic_DNA"/>
</dbReference>
<evidence type="ECO:0000256" key="2">
    <source>
        <dbReference type="SAM" id="MobiDB-lite"/>
    </source>
</evidence>
<keyword evidence="1" id="KW-0175">Coiled coil</keyword>
<protein>
    <submittedName>
        <fullName evidence="3">Uncharacterized protein</fullName>
    </submittedName>
</protein>
<reference evidence="3" key="1">
    <citation type="submission" date="2020-03" db="EMBL/GenBank/DDBJ databases">
        <title>The deep terrestrial virosphere.</title>
        <authorList>
            <person name="Holmfeldt K."/>
            <person name="Nilsson E."/>
            <person name="Simone D."/>
            <person name="Lopez-Fernandez M."/>
            <person name="Wu X."/>
            <person name="de Brujin I."/>
            <person name="Lundin D."/>
            <person name="Andersson A."/>
            <person name="Bertilsson S."/>
            <person name="Dopson M."/>
        </authorList>
    </citation>
    <scope>NUCLEOTIDE SEQUENCE</scope>
    <source>
        <strain evidence="3">TM448A00603</strain>
    </source>
</reference>
<proteinExistence type="predicted"/>
<feature type="region of interest" description="Disordered" evidence="2">
    <location>
        <begin position="1"/>
        <end position="20"/>
    </location>
</feature>
<evidence type="ECO:0000256" key="1">
    <source>
        <dbReference type="SAM" id="Coils"/>
    </source>
</evidence>
<accession>A0A6H1ZHY7</accession>
<name>A0A6H1ZHY7_9ZZZZ</name>
<organism evidence="3">
    <name type="scientific">viral metagenome</name>
    <dbReference type="NCBI Taxonomy" id="1070528"/>
    <lineage>
        <taxon>unclassified sequences</taxon>
        <taxon>metagenomes</taxon>
        <taxon>organismal metagenomes</taxon>
    </lineage>
</organism>
<feature type="coiled-coil region" evidence="1">
    <location>
        <begin position="172"/>
        <end position="209"/>
    </location>
</feature>
<evidence type="ECO:0000313" key="3">
    <source>
        <dbReference type="EMBL" id="QJA47092.1"/>
    </source>
</evidence>